<dbReference type="PROSITE" id="PS01009">
    <property type="entry name" value="CRISP_1"/>
    <property type="match status" value="1"/>
</dbReference>
<proteinExistence type="inferred from homology"/>
<evidence type="ECO:0000256" key="2">
    <source>
        <dbReference type="ARBA" id="ARBA00009923"/>
    </source>
</evidence>
<feature type="non-terminal residue" evidence="8">
    <location>
        <position position="1"/>
    </location>
</feature>
<feature type="signal peptide" evidence="6">
    <location>
        <begin position="1"/>
        <end position="22"/>
    </location>
</feature>
<dbReference type="PANTHER" id="PTHR10334">
    <property type="entry name" value="CYSTEINE-RICH SECRETORY PROTEIN-RELATED"/>
    <property type="match status" value="1"/>
</dbReference>
<accession>A0A1D1ZI02</accession>
<feature type="domain" description="SCP" evidence="7">
    <location>
        <begin position="43"/>
        <end position="176"/>
    </location>
</feature>
<dbReference type="InterPro" id="IPR035940">
    <property type="entry name" value="CAP_sf"/>
</dbReference>
<dbReference type="SMART" id="SM00198">
    <property type="entry name" value="SCP"/>
    <property type="match status" value="1"/>
</dbReference>
<dbReference type="Gene3D" id="3.40.33.10">
    <property type="entry name" value="CAP"/>
    <property type="match status" value="1"/>
</dbReference>
<dbReference type="GO" id="GO:0005576">
    <property type="term" value="C:extracellular region"/>
    <property type="evidence" value="ECO:0007669"/>
    <property type="project" value="InterPro"/>
</dbReference>
<gene>
    <name evidence="8" type="primary">PR-1_2</name>
    <name evidence="8" type="ORF">g.18383</name>
</gene>
<evidence type="ECO:0000256" key="1">
    <source>
        <dbReference type="ARBA" id="ARBA00003143"/>
    </source>
</evidence>
<evidence type="ECO:0000313" key="8">
    <source>
        <dbReference type="EMBL" id="JAT66600.1"/>
    </source>
</evidence>
<dbReference type="Pfam" id="PF00188">
    <property type="entry name" value="CAP"/>
    <property type="match status" value="1"/>
</dbReference>
<keyword evidence="5" id="KW-0611">Plant defense</keyword>
<dbReference type="AlphaFoldDB" id="A0A1D1ZI02"/>
<dbReference type="FunFam" id="3.40.33.10:FF:000006">
    <property type="entry name" value="Putative pathogenesis-related protein 1"/>
    <property type="match status" value="1"/>
</dbReference>
<evidence type="ECO:0000256" key="4">
    <source>
        <dbReference type="ARBA" id="ARBA00023157"/>
    </source>
</evidence>
<dbReference type="GO" id="GO:0098542">
    <property type="term" value="P:defense response to other organism"/>
    <property type="evidence" value="ECO:0007669"/>
    <property type="project" value="UniProtKB-ARBA"/>
</dbReference>
<sequence>EGRASTPAGVATMASRWAATLAVVFVLCSSTHHGSAGGRSSDAAPGQFLAPHNAARAALGLPPLVWDAGVARYAQWYASQRQWDCALRHSGGPYGENIFWGSGFGWTPAQAVGAWAAERRWYSYRTNSCSPGQMCGHYTQIVWESSRRLGCASVTCSGGKGVFITCNYDPPGNYIGERPY</sequence>
<reference evidence="8" key="1">
    <citation type="submission" date="2015-07" db="EMBL/GenBank/DDBJ databases">
        <title>Transcriptome Assembly of Anthurium amnicola.</title>
        <authorList>
            <person name="Suzuki J."/>
        </authorList>
    </citation>
    <scope>NUCLEOTIDE SEQUENCE</scope>
</reference>
<dbReference type="PROSITE" id="PS01010">
    <property type="entry name" value="CRISP_2"/>
    <property type="match status" value="1"/>
</dbReference>
<comment type="function">
    <text evidence="1">Probably involved in the defense reaction of plants against pathogens.</text>
</comment>
<keyword evidence="4" id="KW-1015">Disulfide bond</keyword>
<dbReference type="InterPro" id="IPR014044">
    <property type="entry name" value="CAP_dom"/>
</dbReference>
<dbReference type="InterPro" id="IPR001283">
    <property type="entry name" value="CRISP-related"/>
</dbReference>
<comment type="similarity">
    <text evidence="2">Belongs to the CRISP family.</text>
</comment>
<feature type="chain" id="PRO_5008901023" evidence="6">
    <location>
        <begin position="23"/>
        <end position="180"/>
    </location>
</feature>
<keyword evidence="5" id="KW-0568">Pathogenesis-related protein</keyword>
<dbReference type="InterPro" id="IPR018244">
    <property type="entry name" value="Allrgn_V5/Tpx1_CS"/>
</dbReference>
<protein>
    <submittedName>
        <fullName evidence="8">Pathogenesis-related protein PR-1</fullName>
    </submittedName>
</protein>
<name>A0A1D1ZI02_9ARAE</name>
<dbReference type="InterPro" id="IPR002413">
    <property type="entry name" value="V5_allergen-like"/>
</dbReference>
<dbReference type="CDD" id="cd05381">
    <property type="entry name" value="CAP_PR-1"/>
    <property type="match status" value="1"/>
</dbReference>
<evidence type="ECO:0000256" key="6">
    <source>
        <dbReference type="SAM" id="SignalP"/>
    </source>
</evidence>
<evidence type="ECO:0000256" key="3">
    <source>
        <dbReference type="ARBA" id="ARBA00022729"/>
    </source>
</evidence>
<keyword evidence="3 6" id="KW-0732">Signal</keyword>
<evidence type="ECO:0000259" key="7">
    <source>
        <dbReference type="SMART" id="SM00198"/>
    </source>
</evidence>
<dbReference type="PRINTS" id="PR00837">
    <property type="entry name" value="V5TPXLIKE"/>
</dbReference>
<dbReference type="PRINTS" id="PR00838">
    <property type="entry name" value="V5ALLERGEN"/>
</dbReference>
<dbReference type="SUPFAM" id="SSF55797">
    <property type="entry name" value="PR-1-like"/>
    <property type="match status" value="1"/>
</dbReference>
<evidence type="ECO:0000256" key="5">
    <source>
        <dbReference type="ARBA" id="ARBA00023265"/>
    </source>
</evidence>
<organism evidence="8">
    <name type="scientific">Anthurium amnicola</name>
    <dbReference type="NCBI Taxonomy" id="1678845"/>
    <lineage>
        <taxon>Eukaryota</taxon>
        <taxon>Viridiplantae</taxon>
        <taxon>Streptophyta</taxon>
        <taxon>Embryophyta</taxon>
        <taxon>Tracheophyta</taxon>
        <taxon>Spermatophyta</taxon>
        <taxon>Magnoliopsida</taxon>
        <taxon>Liliopsida</taxon>
        <taxon>Araceae</taxon>
        <taxon>Pothoideae</taxon>
        <taxon>Potheae</taxon>
        <taxon>Anthurium</taxon>
    </lineage>
</organism>
<dbReference type="EMBL" id="GDJX01001336">
    <property type="protein sequence ID" value="JAT66600.1"/>
    <property type="molecule type" value="Transcribed_RNA"/>
</dbReference>